<feature type="compositionally biased region" description="Low complexity" evidence="1">
    <location>
        <begin position="527"/>
        <end position="542"/>
    </location>
</feature>
<feature type="region of interest" description="Disordered" evidence="1">
    <location>
        <begin position="1021"/>
        <end position="1128"/>
    </location>
</feature>
<dbReference type="GO" id="GO:0005737">
    <property type="term" value="C:cytoplasm"/>
    <property type="evidence" value="ECO:0007669"/>
    <property type="project" value="TreeGrafter"/>
</dbReference>
<dbReference type="AlphaFoldDB" id="A0A6A5TY59"/>
<feature type="region of interest" description="Disordered" evidence="1">
    <location>
        <begin position="740"/>
        <end position="819"/>
    </location>
</feature>
<evidence type="ECO:0000313" key="3">
    <source>
        <dbReference type="EMBL" id="KAF1957368.1"/>
    </source>
</evidence>
<feature type="compositionally biased region" description="Acidic residues" evidence="1">
    <location>
        <begin position="1099"/>
        <end position="1128"/>
    </location>
</feature>
<feature type="compositionally biased region" description="Polar residues" evidence="1">
    <location>
        <begin position="944"/>
        <end position="967"/>
    </location>
</feature>
<dbReference type="EMBL" id="ML976989">
    <property type="protein sequence ID" value="KAF1957368.1"/>
    <property type="molecule type" value="Genomic_DNA"/>
</dbReference>
<dbReference type="PANTHER" id="PTHR12436:SF3">
    <property type="entry name" value="GERMINAL-CENTER ASSOCIATED NUCLEAR PROTEIN"/>
    <property type="match status" value="1"/>
</dbReference>
<evidence type="ECO:0000259" key="2">
    <source>
        <dbReference type="Pfam" id="PF03399"/>
    </source>
</evidence>
<feature type="region of interest" description="Disordered" evidence="1">
    <location>
        <begin position="521"/>
        <end position="618"/>
    </location>
</feature>
<name>A0A6A5TY59_9PLEO</name>
<dbReference type="Pfam" id="PF03399">
    <property type="entry name" value="SAC3_GANP"/>
    <property type="match status" value="1"/>
</dbReference>
<dbReference type="OrthoDB" id="264795at2759"/>
<dbReference type="GO" id="GO:0070390">
    <property type="term" value="C:transcription export complex 2"/>
    <property type="evidence" value="ECO:0007669"/>
    <property type="project" value="TreeGrafter"/>
</dbReference>
<evidence type="ECO:0000313" key="4">
    <source>
        <dbReference type="Proteomes" id="UP000800035"/>
    </source>
</evidence>
<feature type="compositionally biased region" description="Low complexity" evidence="1">
    <location>
        <begin position="745"/>
        <end position="755"/>
    </location>
</feature>
<protein>
    <recommendedName>
        <fullName evidence="2">SAC3/GANP/THP3 conserved domain-containing protein</fullName>
    </recommendedName>
</protein>
<dbReference type="Gene3D" id="1.25.40.990">
    <property type="match status" value="1"/>
</dbReference>
<feature type="region of interest" description="Disordered" evidence="1">
    <location>
        <begin position="874"/>
        <end position="925"/>
    </location>
</feature>
<organism evidence="3 4">
    <name type="scientific">Byssothecium circinans</name>
    <dbReference type="NCBI Taxonomy" id="147558"/>
    <lineage>
        <taxon>Eukaryota</taxon>
        <taxon>Fungi</taxon>
        <taxon>Dikarya</taxon>
        <taxon>Ascomycota</taxon>
        <taxon>Pezizomycotina</taxon>
        <taxon>Dothideomycetes</taxon>
        <taxon>Pleosporomycetidae</taxon>
        <taxon>Pleosporales</taxon>
        <taxon>Massarineae</taxon>
        <taxon>Massarinaceae</taxon>
        <taxon>Byssothecium</taxon>
    </lineage>
</organism>
<sequence length="1149" mass="130111">MNPPGRVDFTKRVDLVGSCTEMCPEYERVRRINERDFKAAECTPETAHGPRLQREPDETRMVKAFTRSAAGAEEELITEKRTPTTCLRTLAYMFGRIEEDGHAWLYPWIWDRTRSIRKDIHGTVKPKEKPVRITCLEQCVRWHLLSMHDMAGSDSPNYDQYHDYGNDIEQLNKSRISLKNAYHDNTQEGNPNPQYAEFAAYDVLIALQQGMTTLDSLEGLRGKFKGHPRVEAAFAIYDAAYAIIEPGPEQVSFSTKKQLWANYWQAVNEESVSFLMACAAEMSFNKVRVAIMRNLGSTYKPRKNGKPRPKNYWTPENLIYPLGFDNAEEVREFVAKYEVGFVPGEDGSEVIDVPALLQTYKSQPELRHQYHSKAIVEAKREGRSSISVIQANLKENNIEDSLFVPDKSAMSSLNPNAKRFAPPPFSPFKESKPDATPPGLTPPASQIGAAAPAASIQPGLFDPSKRSIQFANNNMFAKAATEPTNIPKTSTPTARPFIAQTTKAPDASVLAATQSSTSIGFSPNGFQVAQAAPQPSQPSSQVDSAEQQEERRKAEEQRIADQQRRAQEEQERRAREAEQQRRFQEEQERQQRIQAERQRQAQEEAHRQAQEEAHRQAQVEYERRLEAERRRQAEEAARYEQEEKARAYNSLATNLLMGDHQGLMSMKIEHMIDLMFKEAQEELRDERLRNWADQKYQEKRLAFARAVCVKWWEQIQKKKKRAGARLKRQNLKALRARAAEKEAAPEVQAPVAPQVNGTSNKYRQPEAPASHHHAQRPQQPQSRSAQIIPKKPQSNGKKAVITPESITVNPAKPPATDGDYSEAYYKSTAPIDRTETKWFELRAMGVDPSQHLKRKSLEMDDGEHSEVELKRVRRSPTSTLLKRKSLEMDDDEQSEVETKRVRRSPSSTFRASSTTPLPNQGTPILSSATHDVIRRARELLAGSNAPQHSPPNGSRRSVSSGFSQPVPQLSMFGRNIGAAPPTKAPAYRNRTSRFVPQHLYGKGAEAVRAYREQYCGSTPIKNEPLQFSSPVPTQQSYAHTGETQPEHDNTFKYNVNEPEDAEDADEESLISYSDAESEGGEQFAHPQHEEFGRYNEGAEFNEGEEEDGFEEQYDEYDEEGDEELEMDGGFEQYAQQPGATHDDAIELSD</sequence>
<feature type="domain" description="SAC3/GANP/THP3 conserved" evidence="2">
    <location>
        <begin position="22"/>
        <end position="340"/>
    </location>
</feature>
<feature type="compositionally biased region" description="Low complexity" evidence="1">
    <location>
        <begin position="776"/>
        <end position="786"/>
    </location>
</feature>
<proteinExistence type="predicted"/>
<feature type="region of interest" description="Disordered" evidence="1">
    <location>
        <begin position="941"/>
        <end position="985"/>
    </location>
</feature>
<gene>
    <name evidence="3" type="ORF">CC80DRAFT_43125</name>
</gene>
<evidence type="ECO:0000256" key="1">
    <source>
        <dbReference type="SAM" id="MobiDB-lite"/>
    </source>
</evidence>
<feature type="compositionally biased region" description="Low complexity" evidence="1">
    <location>
        <begin position="442"/>
        <end position="452"/>
    </location>
</feature>
<feature type="compositionally biased region" description="Polar residues" evidence="1">
    <location>
        <begin position="904"/>
        <end position="925"/>
    </location>
</feature>
<feature type="region of interest" description="Disordered" evidence="1">
    <location>
        <begin position="419"/>
        <end position="452"/>
    </location>
</feature>
<feature type="compositionally biased region" description="Acidic residues" evidence="1">
    <location>
        <begin position="1057"/>
        <end position="1068"/>
    </location>
</feature>
<keyword evidence="4" id="KW-1185">Reference proteome</keyword>
<feature type="compositionally biased region" description="Basic and acidic residues" evidence="1">
    <location>
        <begin position="548"/>
        <end position="618"/>
    </location>
</feature>
<accession>A0A6A5TY59</accession>
<reference evidence="3" key="1">
    <citation type="journal article" date="2020" name="Stud. Mycol.">
        <title>101 Dothideomycetes genomes: a test case for predicting lifestyles and emergence of pathogens.</title>
        <authorList>
            <person name="Haridas S."/>
            <person name="Albert R."/>
            <person name="Binder M."/>
            <person name="Bloem J."/>
            <person name="Labutti K."/>
            <person name="Salamov A."/>
            <person name="Andreopoulos B."/>
            <person name="Baker S."/>
            <person name="Barry K."/>
            <person name="Bills G."/>
            <person name="Bluhm B."/>
            <person name="Cannon C."/>
            <person name="Castanera R."/>
            <person name="Culley D."/>
            <person name="Daum C."/>
            <person name="Ezra D."/>
            <person name="Gonzalez J."/>
            <person name="Henrissat B."/>
            <person name="Kuo A."/>
            <person name="Liang C."/>
            <person name="Lipzen A."/>
            <person name="Lutzoni F."/>
            <person name="Magnuson J."/>
            <person name="Mondo S."/>
            <person name="Nolan M."/>
            <person name="Ohm R."/>
            <person name="Pangilinan J."/>
            <person name="Park H.-J."/>
            <person name="Ramirez L."/>
            <person name="Alfaro M."/>
            <person name="Sun H."/>
            <person name="Tritt A."/>
            <person name="Yoshinaga Y."/>
            <person name="Zwiers L.-H."/>
            <person name="Turgeon B."/>
            <person name="Goodwin S."/>
            <person name="Spatafora J."/>
            <person name="Crous P."/>
            <person name="Grigoriev I."/>
        </authorList>
    </citation>
    <scope>NUCLEOTIDE SEQUENCE</scope>
    <source>
        <strain evidence="3">CBS 675.92</strain>
    </source>
</reference>
<feature type="compositionally biased region" description="Polar residues" evidence="1">
    <location>
        <begin position="1021"/>
        <end position="1043"/>
    </location>
</feature>
<dbReference type="GO" id="GO:0006406">
    <property type="term" value="P:mRNA export from nucleus"/>
    <property type="evidence" value="ECO:0007669"/>
    <property type="project" value="TreeGrafter"/>
</dbReference>
<dbReference type="Proteomes" id="UP000800035">
    <property type="component" value="Unassembled WGS sequence"/>
</dbReference>
<dbReference type="InterPro" id="IPR005062">
    <property type="entry name" value="SAC3/GANP/THP3_conserved"/>
</dbReference>
<dbReference type="InterPro" id="IPR045107">
    <property type="entry name" value="SAC3/GANP/THP3"/>
</dbReference>
<dbReference type="PANTHER" id="PTHR12436">
    <property type="entry name" value="80 KDA MCM3-ASSOCIATED PROTEIN"/>
    <property type="match status" value="1"/>
</dbReference>